<evidence type="ECO:0000313" key="7">
    <source>
        <dbReference type="Proteomes" id="UP000240912"/>
    </source>
</evidence>
<sequence>MKNKTLAILAYVTIIGWIISYLEFKKRTDKDTLVSYHLEQSLGLIILSLVLGIASSILVSLVPPAYIVSIVVSLGTFVLLLLGIIAANNEARKPLPVVGKMFEGKFDFLRS</sequence>
<organism evidence="6 7">
    <name type="scientific">Pedobacter yulinensis</name>
    <dbReference type="NCBI Taxonomy" id="2126353"/>
    <lineage>
        <taxon>Bacteria</taxon>
        <taxon>Pseudomonadati</taxon>
        <taxon>Bacteroidota</taxon>
        <taxon>Sphingobacteriia</taxon>
        <taxon>Sphingobacteriales</taxon>
        <taxon>Sphingobacteriaceae</taxon>
        <taxon>Pedobacter</taxon>
    </lineage>
</organism>
<dbReference type="RefSeq" id="WP_107216157.1">
    <property type="nucleotide sequence ID" value="NZ_KZ686270.1"/>
</dbReference>
<dbReference type="OrthoDB" id="6400719at2"/>
<dbReference type="InterPro" id="IPR019109">
    <property type="entry name" value="MamF_MmsF"/>
</dbReference>
<evidence type="ECO:0000256" key="5">
    <source>
        <dbReference type="SAM" id="Phobius"/>
    </source>
</evidence>
<reference evidence="6 7" key="1">
    <citation type="submission" date="2018-03" db="EMBL/GenBank/DDBJ databases">
        <authorList>
            <person name="Keele B.F."/>
        </authorList>
    </citation>
    <scope>NUCLEOTIDE SEQUENCE [LARGE SCALE GENOMIC DNA]</scope>
    <source>
        <strain evidence="6 7">YL28-9</strain>
    </source>
</reference>
<feature type="transmembrane region" description="Helical" evidence="5">
    <location>
        <begin position="36"/>
        <end position="59"/>
    </location>
</feature>
<name>A0A2T3HHW8_9SPHI</name>
<protein>
    <submittedName>
        <fullName evidence="6">Import component protein</fullName>
    </submittedName>
</protein>
<evidence type="ECO:0000256" key="3">
    <source>
        <dbReference type="ARBA" id="ARBA00022989"/>
    </source>
</evidence>
<comment type="caution">
    <text evidence="6">The sequence shown here is derived from an EMBL/GenBank/DDBJ whole genome shotgun (WGS) entry which is preliminary data.</text>
</comment>
<feature type="transmembrane region" description="Helical" evidence="5">
    <location>
        <begin position="65"/>
        <end position="87"/>
    </location>
</feature>
<feature type="transmembrane region" description="Helical" evidence="5">
    <location>
        <begin position="6"/>
        <end position="24"/>
    </location>
</feature>
<keyword evidence="3 5" id="KW-1133">Transmembrane helix</keyword>
<evidence type="ECO:0000313" key="6">
    <source>
        <dbReference type="EMBL" id="PST82035.1"/>
    </source>
</evidence>
<dbReference type="EMBL" id="PYLS01000006">
    <property type="protein sequence ID" value="PST82035.1"/>
    <property type="molecule type" value="Genomic_DNA"/>
</dbReference>
<comment type="subcellular location">
    <subcellularLocation>
        <location evidence="1">Membrane</location>
        <topology evidence="1">Multi-pass membrane protein</topology>
    </subcellularLocation>
</comment>
<keyword evidence="4 5" id="KW-0472">Membrane</keyword>
<dbReference type="Proteomes" id="UP000240912">
    <property type="component" value="Unassembled WGS sequence"/>
</dbReference>
<gene>
    <name evidence="6" type="ORF">C7T94_14560</name>
</gene>
<evidence type="ECO:0000256" key="4">
    <source>
        <dbReference type="ARBA" id="ARBA00023136"/>
    </source>
</evidence>
<evidence type="ECO:0000256" key="1">
    <source>
        <dbReference type="ARBA" id="ARBA00004141"/>
    </source>
</evidence>
<dbReference type="Pfam" id="PF09685">
    <property type="entry name" value="MamF_MmsF"/>
    <property type="match status" value="1"/>
</dbReference>
<proteinExistence type="predicted"/>
<keyword evidence="2 5" id="KW-0812">Transmembrane</keyword>
<evidence type="ECO:0000256" key="2">
    <source>
        <dbReference type="ARBA" id="ARBA00022692"/>
    </source>
</evidence>
<keyword evidence="7" id="KW-1185">Reference proteome</keyword>
<accession>A0A2T3HHW8</accession>
<dbReference type="AlphaFoldDB" id="A0A2T3HHW8"/>